<dbReference type="KEGG" id="lpi:LBPG_00852"/>
<dbReference type="AlphaFoldDB" id="A0A826HLN2"/>
<feature type="domain" description="HTH cro/C1-type" evidence="2">
    <location>
        <begin position="13"/>
        <end position="59"/>
    </location>
</feature>
<dbReference type="InterPro" id="IPR001387">
    <property type="entry name" value="Cro/C1-type_HTH"/>
</dbReference>
<dbReference type="PROSITE" id="PS50943">
    <property type="entry name" value="HTH_CROC1"/>
    <property type="match status" value="1"/>
</dbReference>
<dbReference type="Proteomes" id="UP000015927">
    <property type="component" value="Chromosome"/>
</dbReference>
<dbReference type="SUPFAM" id="SSF47413">
    <property type="entry name" value="lambda repressor-like DNA-binding domains"/>
    <property type="match status" value="1"/>
</dbReference>
<evidence type="ECO:0000313" key="3">
    <source>
        <dbReference type="EMBL" id="EEQ65403.1"/>
    </source>
</evidence>
<dbReference type="InterPro" id="IPR010982">
    <property type="entry name" value="Lambda_DNA-bd_dom_sf"/>
</dbReference>
<dbReference type="EMBL" id="CP002391">
    <property type="protein sequence ID" value="EEQ65403.1"/>
    <property type="molecule type" value="Genomic_DNA"/>
</dbReference>
<dbReference type="RefSeq" id="WP_003658536.1">
    <property type="nucleotide sequence ID" value="NC_022112.1"/>
</dbReference>
<dbReference type="SMART" id="SM00530">
    <property type="entry name" value="HTH_XRE"/>
    <property type="match status" value="1"/>
</dbReference>
<evidence type="ECO:0000256" key="1">
    <source>
        <dbReference type="SAM" id="MobiDB-lite"/>
    </source>
</evidence>
<dbReference type="Pfam" id="PF13443">
    <property type="entry name" value="HTH_26"/>
    <property type="match status" value="1"/>
</dbReference>
<dbReference type="Gene3D" id="1.10.260.40">
    <property type="entry name" value="lambda repressor-like DNA-binding domains"/>
    <property type="match status" value="1"/>
</dbReference>
<evidence type="ECO:0000259" key="2">
    <source>
        <dbReference type="PROSITE" id="PS50943"/>
    </source>
</evidence>
<organism evidence="3 4">
    <name type="scientific">Lacticaseibacillus paracasei subsp. paracasei 8700:2</name>
    <dbReference type="NCBI Taxonomy" id="537973"/>
    <lineage>
        <taxon>Bacteria</taxon>
        <taxon>Bacillati</taxon>
        <taxon>Bacillota</taxon>
        <taxon>Bacilli</taxon>
        <taxon>Lactobacillales</taxon>
        <taxon>Lactobacillaceae</taxon>
        <taxon>Lacticaseibacillus</taxon>
    </lineage>
</organism>
<feature type="region of interest" description="Disordered" evidence="1">
    <location>
        <begin position="61"/>
        <end position="83"/>
    </location>
</feature>
<evidence type="ECO:0000313" key="4">
    <source>
        <dbReference type="Proteomes" id="UP000015927"/>
    </source>
</evidence>
<gene>
    <name evidence="3" type="ORF">LBPG_00852</name>
</gene>
<dbReference type="CDD" id="cd00093">
    <property type="entry name" value="HTH_XRE"/>
    <property type="match status" value="1"/>
</dbReference>
<protein>
    <submittedName>
        <fullName evidence="3">Transcriptional regulator</fullName>
    </submittedName>
</protein>
<sequence length="114" mass="13050">MTLFERIQKVSREHAMSLRELNEKAGLGTNAIYRWKKTKPSADKLQAVADVLHVSVDYLLGNTDNPSPKSSNTPPDLADDNLFMYQGKPIPEEDMETLRYILDSYRKKKGKNHE</sequence>
<dbReference type="GO" id="GO:0003677">
    <property type="term" value="F:DNA binding"/>
    <property type="evidence" value="ECO:0007669"/>
    <property type="project" value="InterPro"/>
</dbReference>
<name>A0A826HLN2_LACPA</name>
<proteinExistence type="predicted"/>
<dbReference type="GeneID" id="57090286"/>
<reference evidence="3 4" key="1">
    <citation type="submission" date="2010-12" db="EMBL/GenBank/DDBJ databases">
        <title>The Genome Sequence of Lactobacillus paracasei subsp. paracasei strain 8700:2.</title>
        <authorList>
            <consortium name="The Broad Institute Genome Sequencing Platform"/>
            <person name="Ward D."/>
            <person name="Earl A."/>
            <person name="Feldgarden M."/>
            <person name="Young S.K."/>
            <person name="Gargeya S."/>
            <person name="Zeng Q."/>
            <person name="Alvarado L."/>
            <person name="Berlin A."/>
            <person name="Bochicchio J."/>
            <person name="Chapman S.B."/>
            <person name="Chen Z."/>
            <person name="Freedman E."/>
            <person name="Gellesch M."/>
            <person name="Goldberg J."/>
            <person name="Griggs A."/>
            <person name="Gujja S."/>
            <person name="Heilman E."/>
            <person name="Heiman D."/>
            <person name="Howarth C."/>
            <person name="Mehta T."/>
            <person name="Neiman D."/>
            <person name="Pearson M."/>
            <person name="Roberts A."/>
            <person name="Saif S."/>
            <person name="Shea T."/>
            <person name="Shenoy N."/>
            <person name="Sisk P."/>
            <person name="Stolte C."/>
            <person name="Sykes S."/>
            <person name="White J."/>
            <person name="Yandava C."/>
            <person name="Saulnier D."/>
            <person name="Haas B."/>
            <person name="Nusbaum C."/>
            <person name="Birren B."/>
        </authorList>
    </citation>
    <scope>NUCLEOTIDE SEQUENCE [LARGE SCALE GENOMIC DNA]</scope>
    <source>
        <strain evidence="3 4">8700:2</strain>
    </source>
</reference>
<accession>A0A826HLN2</accession>
<feature type="compositionally biased region" description="Polar residues" evidence="1">
    <location>
        <begin position="62"/>
        <end position="74"/>
    </location>
</feature>